<accession>A0ABX0Y0J5</accession>
<gene>
    <name evidence="1" type="ORF">HC031_19395</name>
</gene>
<evidence type="ECO:0000313" key="1">
    <source>
        <dbReference type="EMBL" id="NJC71866.1"/>
    </source>
</evidence>
<organism evidence="1 2">
    <name type="scientific">Planosporangium thailandense</name>
    <dbReference type="NCBI Taxonomy" id="765197"/>
    <lineage>
        <taxon>Bacteria</taxon>
        <taxon>Bacillati</taxon>
        <taxon>Actinomycetota</taxon>
        <taxon>Actinomycetes</taxon>
        <taxon>Micromonosporales</taxon>
        <taxon>Micromonosporaceae</taxon>
        <taxon>Planosporangium</taxon>
    </lineage>
</organism>
<sequence>MVLSNAKPGREDECNRWYSDVHILDTINNLDGFACAQRFQLADLEGAPPSNYRYLAIYEIEDDRHERAYAQFDWQRQERAEALADGREPMVSVSRTLDPEYFLVGFFSAITDRIPSTRI</sequence>
<comment type="caution">
    <text evidence="1">The sequence shown here is derived from an EMBL/GenBank/DDBJ whole genome shotgun (WGS) entry which is preliminary data.</text>
</comment>
<protein>
    <recommendedName>
        <fullName evidence="3">ABM domain-containing protein</fullName>
    </recommendedName>
</protein>
<evidence type="ECO:0008006" key="3">
    <source>
        <dbReference type="Google" id="ProtNLM"/>
    </source>
</evidence>
<proteinExistence type="predicted"/>
<dbReference type="Proteomes" id="UP000722989">
    <property type="component" value="Unassembled WGS sequence"/>
</dbReference>
<name>A0ABX0Y0J5_9ACTN</name>
<evidence type="ECO:0000313" key="2">
    <source>
        <dbReference type="Proteomes" id="UP000722989"/>
    </source>
</evidence>
<reference evidence="1 2" key="1">
    <citation type="submission" date="2020-03" db="EMBL/GenBank/DDBJ databases">
        <title>WGS of the type strain of Planosporangium spp.</title>
        <authorList>
            <person name="Thawai C."/>
        </authorList>
    </citation>
    <scope>NUCLEOTIDE SEQUENCE [LARGE SCALE GENOMIC DNA]</scope>
    <source>
        <strain evidence="1 2">TBRC 5610</strain>
    </source>
</reference>
<keyword evidence="2" id="KW-1185">Reference proteome</keyword>
<dbReference type="EMBL" id="JAATVY010000014">
    <property type="protein sequence ID" value="NJC71866.1"/>
    <property type="molecule type" value="Genomic_DNA"/>
</dbReference>